<keyword evidence="3" id="KW-1185">Reference proteome</keyword>
<dbReference type="SUPFAM" id="SSF81343">
    <property type="entry name" value="Fumarate reductase respiratory complex transmembrane subunits"/>
    <property type="match status" value="1"/>
</dbReference>
<name>A0A518D0K3_9BACT</name>
<feature type="transmembrane region" description="Helical" evidence="1">
    <location>
        <begin position="20"/>
        <end position="40"/>
    </location>
</feature>
<evidence type="ECO:0000313" key="3">
    <source>
        <dbReference type="Proteomes" id="UP000319342"/>
    </source>
</evidence>
<accession>A0A518D0K3</accession>
<dbReference type="RefSeq" id="WP_145187512.1">
    <property type="nucleotide sequence ID" value="NZ_CP036290.1"/>
</dbReference>
<feature type="transmembrane region" description="Helical" evidence="1">
    <location>
        <begin position="200"/>
        <end position="221"/>
    </location>
</feature>
<dbReference type="OrthoDB" id="9802842at2"/>
<reference evidence="2 3" key="1">
    <citation type="submission" date="2019-02" db="EMBL/GenBank/DDBJ databases">
        <title>Deep-cultivation of Planctomycetes and their phenomic and genomic characterization uncovers novel biology.</title>
        <authorList>
            <person name="Wiegand S."/>
            <person name="Jogler M."/>
            <person name="Boedeker C."/>
            <person name="Pinto D."/>
            <person name="Vollmers J."/>
            <person name="Rivas-Marin E."/>
            <person name="Kohn T."/>
            <person name="Peeters S.H."/>
            <person name="Heuer A."/>
            <person name="Rast P."/>
            <person name="Oberbeckmann S."/>
            <person name="Bunk B."/>
            <person name="Jeske O."/>
            <person name="Meyerdierks A."/>
            <person name="Storesund J.E."/>
            <person name="Kallscheuer N."/>
            <person name="Luecker S."/>
            <person name="Lage O.M."/>
            <person name="Pohl T."/>
            <person name="Merkel B.J."/>
            <person name="Hornburger P."/>
            <person name="Mueller R.-W."/>
            <person name="Bruemmer F."/>
            <person name="Labrenz M."/>
            <person name="Spormann A.M."/>
            <person name="Op den Camp H."/>
            <person name="Overmann J."/>
            <person name="Amann R."/>
            <person name="Jetten M.S.M."/>
            <person name="Mascher T."/>
            <person name="Medema M.H."/>
            <person name="Devos D.P."/>
            <person name="Kaster A.-K."/>
            <person name="Ovreas L."/>
            <person name="Rohde M."/>
            <person name="Galperin M.Y."/>
            <person name="Jogler C."/>
        </authorList>
    </citation>
    <scope>NUCLEOTIDE SEQUENCE [LARGE SCALE GENOMIC DNA]</scope>
    <source>
        <strain evidence="2 3">Pla163</strain>
    </source>
</reference>
<dbReference type="AlphaFoldDB" id="A0A518D0K3"/>
<keyword evidence="1 2" id="KW-0812">Transmembrane</keyword>
<organism evidence="2 3">
    <name type="scientific">Rohdeia mirabilis</name>
    <dbReference type="NCBI Taxonomy" id="2528008"/>
    <lineage>
        <taxon>Bacteria</taxon>
        <taxon>Pseudomonadati</taxon>
        <taxon>Planctomycetota</taxon>
        <taxon>Planctomycetia</taxon>
        <taxon>Planctomycetia incertae sedis</taxon>
        <taxon>Rohdeia</taxon>
    </lineage>
</organism>
<feature type="transmembrane region" description="Helical" evidence="1">
    <location>
        <begin position="105"/>
        <end position="126"/>
    </location>
</feature>
<dbReference type="GO" id="GO:0016020">
    <property type="term" value="C:membrane"/>
    <property type="evidence" value="ECO:0007669"/>
    <property type="project" value="InterPro"/>
</dbReference>
<dbReference type="Gene3D" id="1.20.1300.10">
    <property type="entry name" value="Fumarate reductase/succinate dehydrogenase, transmembrane subunit"/>
    <property type="match status" value="1"/>
</dbReference>
<gene>
    <name evidence="2" type="ORF">Pla163_21090</name>
</gene>
<dbReference type="Proteomes" id="UP000319342">
    <property type="component" value="Chromosome"/>
</dbReference>
<evidence type="ECO:0000313" key="2">
    <source>
        <dbReference type="EMBL" id="QDU84989.1"/>
    </source>
</evidence>
<dbReference type="InterPro" id="IPR034804">
    <property type="entry name" value="SQR/QFR_C/D"/>
</dbReference>
<keyword evidence="1" id="KW-0472">Membrane</keyword>
<protein>
    <submittedName>
        <fullName evidence="2">Succinate dehydrogenase/Fumarate reductase transmembrane subunit</fullName>
    </submittedName>
</protein>
<sequence length="222" mass="23817">MFTWIGQFLSSSIGKKTTMALTGLLLVGFLIAHLAGNLLLYKDPEAFEAYARKLHDLGPFLYVLELGLLALFVGHIAFAVRTIVENRKARHSKYAVQADRGGKTLASATMPLTGTIVLLFLFWHLIDFRFDGGFKGLFADGASGAGAADVVWNTLGGTAHMAVYLLGIAALTLHLSHAIQSAFQTLGLRHPKWTPLIERGGVALAVLLGLGFASIPFAAAIR</sequence>
<feature type="transmembrane region" description="Helical" evidence="1">
    <location>
        <begin position="161"/>
        <end position="179"/>
    </location>
</feature>
<evidence type="ECO:0000256" key="1">
    <source>
        <dbReference type="SAM" id="Phobius"/>
    </source>
</evidence>
<dbReference type="CDD" id="cd03498">
    <property type="entry name" value="SQR_TypeB_2_TM"/>
    <property type="match status" value="1"/>
</dbReference>
<keyword evidence="1" id="KW-1133">Transmembrane helix</keyword>
<dbReference type="EMBL" id="CP036290">
    <property type="protein sequence ID" value="QDU84989.1"/>
    <property type="molecule type" value="Genomic_DNA"/>
</dbReference>
<dbReference type="InterPro" id="IPR011138">
    <property type="entry name" value="Cytochrome_b-558"/>
</dbReference>
<proteinExistence type="predicted"/>
<dbReference type="NCBIfam" id="TIGR02046">
    <property type="entry name" value="sdhC_b558_fam"/>
    <property type="match status" value="1"/>
</dbReference>
<feature type="transmembrane region" description="Helical" evidence="1">
    <location>
        <begin position="60"/>
        <end position="84"/>
    </location>
</feature>